<dbReference type="InterPro" id="IPR050567">
    <property type="entry name" value="Mitochondrial_Carrier"/>
</dbReference>
<feature type="repeat" description="Solcar" evidence="9">
    <location>
        <begin position="14"/>
        <end position="95"/>
    </location>
</feature>
<evidence type="ECO:0000256" key="4">
    <source>
        <dbReference type="ARBA" id="ARBA00022692"/>
    </source>
</evidence>
<evidence type="ECO:0000256" key="6">
    <source>
        <dbReference type="ARBA" id="ARBA00022989"/>
    </source>
</evidence>
<keyword evidence="6" id="KW-1133">Transmembrane helix</keyword>
<dbReference type="Gene3D" id="1.50.40.10">
    <property type="entry name" value="Mitochondrial carrier domain"/>
    <property type="match status" value="1"/>
</dbReference>
<dbReference type="Pfam" id="PF00153">
    <property type="entry name" value="Mito_carr"/>
    <property type="match status" value="2"/>
</dbReference>
<evidence type="ECO:0000256" key="2">
    <source>
        <dbReference type="ARBA" id="ARBA00006375"/>
    </source>
</evidence>
<keyword evidence="5" id="KW-0677">Repeat</keyword>
<dbReference type="EMBL" id="CAACVG010000442">
    <property type="protein sequence ID" value="VEN34125.1"/>
    <property type="molecule type" value="Genomic_DNA"/>
</dbReference>
<dbReference type="PANTHER" id="PTHR45624:SF12">
    <property type="entry name" value="MITOCHONDRIAL ORNITHINE TRANSPORTER 1"/>
    <property type="match status" value="1"/>
</dbReference>
<dbReference type="GO" id="GO:1990575">
    <property type="term" value="P:mitochondrial L-ornithine transmembrane transport"/>
    <property type="evidence" value="ECO:0007669"/>
    <property type="project" value="TreeGrafter"/>
</dbReference>
<dbReference type="PROSITE" id="PS50920">
    <property type="entry name" value="SOLCAR"/>
    <property type="match status" value="1"/>
</dbReference>
<organism evidence="11 12">
    <name type="scientific">Callosobruchus maculatus</name>
    <name type="common">Southern cowpea weevil</name>
    <name type="synonym">Pulse bruchid</name>
    <dbReference type="NCBI Taxonomy" id="64391"/>
    <lineage>
        <taxon>Eukaryota</taxon>
        <taxon>Metazoa</taxon>
        <taxon>Ecdysozoa</taxon>
        <taxon>Arthropoda</taxon>
        <taxon>Hexapoda</taxon>
        <taxon>Insecta</taxon>
        <taxon>Pterygota</taxon>
        <taxon>Neoptera</taxon>
        <taxon>Endopterygota</taxon>
        <taxon>Coleoptera</taxon>
        <taxon>Polyphaga</taxon>
        <taxon>Cucujiformia</taxon>
        <taxon>Chrysomeloidea</taxon>
        <taxon>Chrysomelidae</taxon>
        <taxon>Bruchinae</taxon>
        <taxon>Bruchini</taxon>
        <taxon>Callosobruchus</taxon>
    </lineage>
</organism>
<evidence type="ECO:0000256" key="10">
    <source>
        <dbReference type="RuleBase" id="RU000488"/>
    </source>
</evidence>
<keyword evidence="4 9" id="KW-0812">Transmembrane</keyword>
<dbReference type="GO" id="GO:0031966">
    <property type="term" value="C:mitochondrial membrane"/>
    <property type="evidence" value="ECO:0007669"/>
    <property type="project" value="UniProtKB-SubCell"/>
</dbReference>
<dbReference type="AlphaFoldDB" id="A0A653BGI4"/>
<evidence type="ECO:0000256" key="1">
    <source>
        <dbReference type="ARBA" id="ARBA00004225"/>
    </source>
</evidence>
<dbReference type="OrthoDB" id="409586at2759"/>
<dbReference type="InterPro" id="IPR018108">
    <property type="entry name" value="MCP_transmembrane"/>
</dbReference>
<keyword evidence="7" id="KW-0496">Mitochondrion</keyword>
<comment type="subcellular location">
    <subcellularLocation>
        <location evidence="1">Mitochondrion membrane</location>
        <topology evidence="1">Multi-pass membrane protein</topology>
    </subcellularLocation>
</comment>
<dbReference type="PANTHER" id="PTHR45624">
    <property type="entry name" value="MITOCHONDRIAL BASIC AMINO ACIDS TRANSPORTER-RELATED"/>
    <property type="match status" value="1"/>
</dbReference>
<gene>
    <name evidence="11" type="ORF">CALMAC_LOCUS422</name>
</gene>
<evidence type="ECO:0000256" key="7">
    <source>
        <dbReference type="ARBA" id="ARBA00023128"/>
    </source>
</evidence>
<evidence type="ECO:0000256" key="5">
    <source>
        <dbReference type="ARBA" id="ARBA00022737"/>
    </source>
</evidence>
<evidence type="ECO:0000313" key="12">
    <source>
        <dbReference type="Proteomes" id="UP000410492"/>
    </source>
</evidence>
<evidence type="ECO:0000256" key="8">
    <source>
        <dbReference type="ARBA" id="ARBA00023136"/>
    </source>
</evidence>
<evidence type="ECO:0008006" key="13">
    <source>
        <dbReference type="Google" id="ProtNLM"/>
    </source>
</evidence>
<evidence type="ECO:0000256" key="9">
    <source>
        <dbReference type="PROSITE-ProRule" id="PRU00282"/>
    </source>
</evidence>
<keyword evidence="8 9" id="KW-0472">Membrane</keyword>
<evidence type="ECO:0000256" key="3">
    <source>
        <dbReference type="ARBA" id="ARBA00022448"/>
    </source>
</evidence>
<dbReference type="Proteomes" id="UP000410492">
    <property type="component" value="Unassembled WGS sequence"/>
</dbReference>
<dbReference type="SUPFAM" id="SSF103506">
    <property type="entry name" value="Mitochondrial carrier"/>
    <property type="match status" value="1"/>
</dbReference>
<proteinExistence type="inferred from homology"/>
<name>A0A653BGI4_CALMS</name>
<dbReference type="GO" id="GO:0000064">
    <property type="term" value="F:L-ornithine transmembrane transporter activity"/>
    <property type="evidence" value="ECO:0007669"/>
    <property type="project" value="TreeGrafter"/>
</dbReference>
<evidence type="ECO:0000313" key="11">
    <source>
        <dbReference type="EMBL" id="VEN34125.1"/>
    </source>
</evidence>
<keyword evidence="12" id="KW-1185">Reference proteome</keyword>
<comment type="similarity">
    <text evidence="2 10">Belongs to the mitochondrial carrier (TC 2.A.29) family.</text>
</comment>
<sequence length="183" mass="20377">MMTSDIKRDVKDSTIDLVSGIAGGIAFVYSSQPLDTCKVKLQAFPMSYKHAYQCLTHTAKYEGIRGLYAGSVPSLIAHTLEFSILFFAYSGMKKVIKNILGLPYSQNMDSVHYATSGSIAAVLSSIVTCPTDVVKARLQLLLADRAESKIGMKLLIRAEKQRLYTDKLKQNPEWVEKEKKKHL</sequence>
<accession>A0A653BGI4</accession>
<protein>
    <recommendedName>
        <fullName evidence="13">Mitochondrial carrier protein</fullName>
    </recommendedName>
</protein>
<reference evidence="11 12" key="1">
    <citation type="submission" date="2019-01" db="EMBL/GenBank/DDBJ databases">
        <authorList>
            <person name="Sayadi A."/>
        </authorList>
    </citation>
    <scope>NUCLEOTIDE SEQUENCE [LARGE SCALE GENOMIC DNA]</scope>
</reference>
<dbReference type="InterPro" id="IPR023395">
    <property type="entry name" value="MCP_dom_sf"/>
</dbReference>
<keyword evidence="3 10" id="KW-0813">Transport</keyword>